<reference evidence="1 2" key="1">
    <citation type="submission" date="2016-02" db="EMBL/GenBank/DDBJ databases">
        <title>Genome analysis of coral dinoflagellate symbionts highlights evolutionary adaptations to a symbiotic lifestyle.</title>
        <authorList>
            <person name="Aranda M."/>
            <person name="Li Y."/>
            <person name="Liew Y.J."/>
            <person name="Baumgarten S."/>
            <person name="Simakov O."/>
            <person name="Wilson M."/>
            <person name="Piel J."/>
            <person name="Ashoor H."/>
            <person name="Bougouffa S."/>
            <person name="Bajic V.B."/>
            <person name="Ryu T."/>
            <person name="Ravasi T."/>
            <person name="Bayer T."/>
            <person name="Micklem G."/>
            <person name="Kim H."/>
            <person name="Bhak J."/>
            <person name="Lajeunesse T.C."/>
            <person name="Voolstra C.R."/>
        </authorList>
    </citation>
    <scope>NUCLEOTIDE SEQUENCE [LARGE SCALE GENOMIC DNA]</scope>
    <source>
        <strain evidence="1 2">CCMP2467</strain>
    </source>
</reference>
<evidence type="ECO:0000313" key="1">
    <source>
        <dbReference type="EMBL" id="OLQ15350.1"/>
    </source>
</evidence>
<organism evidence="1 2">
    <name type="scientific">Symbiodinium microadriaticum</name>
    <name type="common">Dinoflagellate</name>
    <name type="synonym">Zooxanthella microadriatica</name>
    <dbReference type="NCBI Taxonomy" id="2951"/>
    <lineage>
        <taxon>Eukaryota</taxon>
        <taxon>Sar</taxon>
        <taxon>Alveolata</taxon>
        <taxon>Dinophyceae</taxon>
        <taxon>Suessiales</taxon>
        <taxon>Symbiodiniaceae</taxon>
        <taxon>Symbiodinium</taxon>
    </lineage>
</organism>
<accession>A0A1Q9F6N3</accession>
<dbReference type="AlphaFoldDB" id="A0A1Q9F6N3"/>
<name>A0A1Q9F6N3_SYMMI</name>
<dbReference type="EMBL" id="LSRX01000004">
    <property type="protein sequence ID" value="OLQ15350.1"/>
    <property type="molecule type" value="Genomic_DNA"/>
</dbReference>
<dbReference type="Proteomes" id="UP000186817">
    <property type="component" value="Unassembled WGS sequence"/>
</dbReference>
<keyword evidence="2" id="KW-1185">Reference proteome</keyword>
<protein>
    <submittedName>
        <fullName evidence="1">Uncharacterized protein</fullName>
    </submittedName>
</protein>
<proteinExistence type="predicted"/>
<sequence>MDASIPGKYGFRRKSEQRSAAVARIWAQVGDLVDAEERPCSVAGGICWEALPKVYGLVENPWIVVVYLGLQGHQ</sequence>
<gene>
    <name evidence="1" type="ORF">AK812_SmicGene460</name>
</gene>
<dbReference type="OrthoDB" id="10465818at2759"/>
<evidence type="ECO:0000313" key="2">
    <source>
        <dbReference type="Proteomes" id="UP000186817"/>
    </source>
</evidence>
<comment type="caution">
    <text evidence="1">The sequence shown here is derived from an EMBL/GenBank/DDBJ whole genome shotgun (WGS) entry which is preliminary data.</text>
</comment>